<feature type="region of interest" description="Disordered" evidence="1">
    <location>
        <begin position="113"/>
        <end position="155"/>
    </location>
</feature>
<proteinExistence type="predicted"/>
<sequence length="196" mass="20468">MSNPLCPVSSSINTYTARIKLCTPLAVLAGAIPGQRRHRPHNIASAARPQFTPIANRYRVFSKQSSSRILDSYTLSIVVCIVASISIPPPLPSRACFAPVSPRPHVQLPAPPRCSTLAPSAKAGTPTSPSKQTFPPTLPSTSAPPTTTISAVPPSARPSCISLRPPHHYGLRVAGALGSSSPHIPIAVSLRACPGP</sequence>
<dbReference type="AlphaFoldDB" id="A0A6A6QVB1"/>
<dbReference type="EMBL" id="MU004188">
    <property type="protein sequence ID" value="KAF2496136.1"/>
    <property type="molecule type" value="Genomic_DNA"/>
</dbReference>
<feature type="compositionally biased region" description="Low complexity" evidence="1">
    <location>
        <begin position="133"/>
        <end position="154"/>
    </location>
</feature>
<evidence type="ECO:0000313" key="2">
    <source>
        <dbReference type="EMBL" id="KAF2496136.1"/>
    </source>
</evidence>
<keyword evidence="3" id="KW-1185">Reference proteome</keyword>
<dbReference type="Proteomes" id="UP000799750">
    <property type="component" value="Unassembled WGS sequence"/>
</dbReference>
<protein>
    <submittedName>
        <fullName evidence="2">Uncharacterized protein</fullName>
    </submittedName>
</protein>
<evidence type="ECO:0000313" key="3">
    <source>
        <dbReference type="Proteomes" id="UP000799750"/>
    </source>
</evidence>
<organism evidence="2 3">
    <name type="scientific">Lophium mytilinum</name>
    <dbReference type="NCBI Taxonomy" id="390894"/>
    <lineage>
        <taxon>Eukaryota</taxon>
        <taxon>Fungi</taxon>
        <taxon>Dikarya</taxon>
        <taxon>Ascomycota</taxon>
        <taxon>Pezizomycotina</taxon>
        <taxon>Dothideomycetes</taxon>
        <taxon>Pleosporomycetidae</taxon>
        <taxon>Mytilinidiales</taxon>
        <taxon>Mytilinidiaceae</taxon>
        <taxon>Lophium</taxon>
    </lineage>
</organism>
<accession>A0A6A6QVB1</accession>
<evidence type="ECO:0000256" key="1">
    <source>
        <dbReference type="SAM" id="MobiDB-lite"/>
    </source>
</evidence>
<name>A0A6A6QVB1_9PEZI</name>
<gene>
    <name evidence="2" type="ORF">BU16DRAFT_367654</name>
</gene>
<reference evidence="2" key="1">
    <citation type="journal article" date="2020" name="Stud. Mycol.">
        <title>101 Dothideomycetes genomes: a test case for predicting lifestyles and emergence of pathogens.</title>
        <authorList>
            <person name="Haridas S."/>
            <person name="Albert R."/>
            <person name="Binder M."/>
            <person name="Bloem J."/>
            <person name="Labutti K."/>
            <person name="Salamov A."/>
            <person name="Andreopoulos B."/>
            <person name="Baker S."/>
            <person name="Barry K."/>
            <person name="Bills G."/>
            <person name="Bluhm B."/>
            <person name="Cannon C."/>
            <person name="Castanera R."/>
            <person name="Culley D."/>
            <person name="Daum C."/>
            <person name="Ezra D."/>
            <person name="Gonzalez J."/>
            <person name="Henrissat B."/>
            <person name="Kuo A."/>
            <person name="Liang C."/>
            <person name="Lipzen A."/>
            <person name="Lutzoni F."/>
            <person name="Magnuson J."/>
            <person name="Mondo S."/>
            <person name="Nolan M."/>
            <person name="Ohm R."/>
            <person name="Pangilinan J."/>
            <person name="Park H.-J."/>
            <person name="Ramirez L."/>
            <person name="Alfaro M."/>
            <person name="Sun H."/>
            <person name="Tritt A."/>
            <person name="Yoshinaga Y."/>
            <person name="Zwiers L.-H."/>
            <person name="Turgeon B."/>
            <person name="Goodwin S."/>
            <person name="Spatafora J."/>
            <person name="Crous P."/>
            <person name="Grigoriev I."/>
        </authorList>
    </citation>
    <scope>NUCLEOTIDE SEQUENCE</scope>
    <source>
        <strain evidence="2">CBS 269.34</strain>
    </source>
</reference>